<comment type="caution">
    <text evidence="2">The sequence shown here is derived from an EMBL/GenBank/DDBJ whole genome shotgun (WGS) entry which is preliminary data.</text>
</comment>
<dbReference type="Proteomes" id="UP000403266">
    <property type="component" value="Unassembled WGS sequence"/>
</dbReference>
<dbReference type="AlphaFoldDB" id="A0A5N7MWW7"/>
<protein>
    <recommendedName>
        <fullName evidence="1">Cytokinin glycosidase domain-containing protein</fullName>
    </recommendedName>
</protein>
<organism evidence="2 3">
    <name type="scientific">Microvirga tunisiensis</name>
    <dbReference type="NCBI Taxonomy" id="2108360"/>
    <lineage>
        <taxon>Bacteria</taxon>
        <taxon>Pseudomonadati</taxon>
        <taxon>Pseudomonadota</taxon>
        <taxon>Alphaproteobacteria</taxon>
        <taxon>Hyphomicrobiales</taxon>
        <taxon>Methylobacteriaceae</taxon>
        <taxon>Microvirga</taxon>
    </lineage>
</organism>
<sequence length="244" mass="27354">MSFLHPSQPHLPCSALLPSLSSPFHSFISSLTMAFELYDGPSYTGAVITVDNTTQRQTLRHELAVCLTINYESFRLTRTFNQAAYALTVVANLQSILPARRARLLEFATTACMNEPSEDRLELIQQSTFFLYLYVPEDVARGCLESQSLAPIPDYLRIPDGQDHKLLAMKTKPYGYTSVQAIVQKYHNAGCYGVSNADIDFFIAVPKTSWFDNTEDPDVFTRSGRFGPFDIVAIGRSMLSEQED</sequence>
<feature type="domain" description="Cytokinin glycosidase" evidence="1">
    <location>
        <begin position="56"/>
        <end position="237"/>
    </location>
</feature>
<evidence type="ECO:0000313" key="3">
    <source>
        <dbReference type="Proteomes" id="UP000403266"/>
    </source>
</evidence>
<proteinExistence type="predicted"/>
<dbReference type="Pfam" id="PF02027">
    <property type="entry name" value="RolB_RolC"/>
    <property type="match status" value="1"/>
</dbReference>
<keyword evidence="3" id="KW-1185">Reference proteome</keyword>
<dbReference type="InterPro" id="IPR006064">
    <property type="entry name" value="Glycosidase"/>
</dbReference>
<gene>
    <name evidence="2" type="ORF">FS320_42695</name>
</gene>
<evidence type="ECO:0000259" key="1">
    <source>
        <dbReference type="Pfam" id="PF02027"/>
    </source>
</evidence>
<dbReference type="OrthoDB" id="8420676at2"/>
<accession>A0A5N7MWW7</accession>
<reference evidence="2 3" key="1">
    <citation type="journal article" date="2019" name="Syst. Appl. Microbiol.">
        <title>Microvirga tunisiensis sp. nov., a root nodule symbiotic bacterium isolated from Lupinus micranthus and L. luteus grown in Northern Tunisia.</title>
        <authorList>
            <person name="Msaddak A."/>
            <person name="Rejili M."/>
            <person name="Duran D."/>
            <person name="Mars M."/>
            <person name="Palacios J.M."/>
            <person name="Ruiz-Argueso T."/>
            <person name="Rey L."/>
            <person name="Imperial J."/>
        </authorList>
    </citation>
    <scope>NUCLEOTIDE SEQUENCE [LARGE SCALE GENOMIC DNA]</scope>
    <source>
        <strain evidence="2 3">Lmie10</strain>
    </source>
</reference>
<dbReference type="EMBL" id="VOSK01000670">
    <property type="protein sequence ID" value="MPR31398.1"/>
    <property type="molecule type" value="Genomic_DNA"/>
</dbReference>
<name>A0A5N7MWW7_9HYPH</name>
<evidence type="ECO:0000313" key="2">
    <source>
        <dbReference type="EMBL" id="MPR31398.1"/>
    </source>
</evidence>